<dbReference type="Pfam" id="PF16859">
    <property type="entry name" value="TetR_C_11"/>
    <property type="match status" value="1"/>
</dbReference>
<gene>
    <name evidence="6" type="ORF">LX83_000359</name>
</gene>
<evidence type="ECO:0000256" key="1">
    <source>
        <dbReference type="ARBA" id="ARBA00023015"/>
    </source>
</evidence>
<dbReference type="Proteomes" id="UP001206128">
    <property type="component" value="Unassembled WGS sequence"/>
</dbReference>
<dbReference type="PRINTS" id="PR00455">
    <property type="entry name" value="HTHTETR"/>
</dbReference>
<reference evidence="6" key="1">
    <citation type="submission" date="2022-06" db="EMBL/GenBank/DDBJ databases">
        <title>Genomic Encyclopedia of Archaeal and Bacterial Type Strains, Phase II (KMG-II): from individual species to whole genera.</title>
        <authorList>
            <person name="Goeker M."/>
        </authorList>
    </citation>
    <scope>NUCLEOTIDE SEQUENCE</scope>
    <source>
        <strain evidence="6">DSM 43935</strain>
    </source>
</reference>
<dbReference type="PANTHER" id="PTHR30055">
    <property type="entry name" value="HTH-TYPE TRANSCRIPTIONAL REGULATOR RUTR"/>
    <property type="match status" value="1"/>
</dbReference>
<keyword evidence="7" id="KW-1185">Reference proteome</keyword>
<evidence type="ECO:0000313" key="6">
    <source>
        <dbReference type="EMBL" id="MCP2163519.1"/>
    </source>
</evidence>
<keyword evidence="3" id="KW-0804">Transcription</keyword>
<dbReference type="PROSITE" id="PS50977">
    <property type="entry name" value="HTH_TETR_2"/>
    <property type="match status" value="1"/>
</dbReference>
<sequence length="199" mass="21641">MTDPGKARRPGRPRSERSQRAVLTAALELLTDQGLQALTMDDIAAHAGVSKNTIYRWWPNKAAVLMDAFADAISPRMGFPDEGDAITRLRAQVRRVAQLMSEPRARLPFVALVAASQHDAELATALRERFVADRRAAAHQLIAAAVEAGEFAPDLDIEVIIDAIYGALYYRLLVSRAPVTPDYADRLVDGLAPALLATA</sequence>
<dbReference type="InterPro" id="IPR036271">
    <property type="entry name" value="Tet_transcr_reg_TetR-rel_C_sf"/>
</dbReference>
<protein>
    <submittedName>
        <fullName evidence="6">Transcriptional regulator, TetR family</fullName>
    </submittedName>
</protein>
<evidence type="ECO:0000313" key="7">
    <source>
        <dbReference type="Proteomes" id="UP001206128"/>
    </source>
</evidence>
<dbReference type="InterPro" id="IPR009057">
    <property type="entry name" value="Homeodomain-like_sf"/>
</dbReference>
<name>A0AAE3KEM1_9PSEU</name>
<proteinExistence type="predicted"/>
<evidence type="ECO:0000256" key="3">
    <source>
        <dbReference type="ARBA" id="ARBA00023163"/>
    </source>
</evidence>
<dbReference type="Pfam" id="PF00440">
    <property type="entry name" value="TetR_N"/>
    <property type="match status" value="1"/>
</dbReference>
<dbReference type="AlphaFoldDB" id="A0AAE3KEM1"/>
<feature type="DNA-binding region" description="H-T-H motif" evidence="4">
    <location>
        <begin position="39"/>
        <end position="58"/>
    </location>
</feature>
<organism evidence="6 7">
    <name type="scientific">Goodfellowiella coeruleoviolacea</name>
    <dbReference type="NCBI Taxonomy" id="334858"/>
    <lineage>
        <taxon>Bacteria</taxon>
        <taxon>Bacillati</taxon>
        <taxon>Actinomycetota</taxon>
        <taxon>Actinomycetes</taxon>
        <taxon>Pseudonocardiales</taxon>
        <taxon>Pseudonocardiaceae</taxon>
        <taxon>Goodfellowiella</taxon>
    </lineage>
</organism>
<comment type="caution">
    <text evidence="6">The sequence shown here is derived from an EMBL/GenBank/DDBJ whole genome shotgun (WGS) entry which is preliminary data.</text>
</comment>
<dbReference type="Gene3D" id="1.10.10.60">
    <property type="entry name" value="Homeodomain-like"/>
    <property type="match status" value="1"/>
</dbReference>
<dbReference type="Gene3D" id="1.10.357.10">
    <property type="entry name" value="Tetracycline Repressor, domain 2"/>
    <property type="match status" value="1"/>
</dbReference>
<accession>A0AAE3KEM1</accession>
<dbReference type="PANTHER" id="PTHR30055:SF148">
    <property type="entry name" value="TETR-FAMILY TRANSCRIPTIONAL REGULATOR"/>
    <property type="match status" value="1"/>
</dbReference>
<evidence type="ECO:0000259" key="5">
    <source>
        <dbReference type="PROSITE" id="PS50977"/>
    </source>
</evidence>
<dbReference type="EMBL" id="JAMTCK010000001">
    <property type="protein sequence ID" value="MCP2163519.1"/>
    <property type="molecule type" value="Genomic_DNA"/>
</dbReference>
<dbReference type="GO" id="GO:0003700">
    <property type="term" value="F:DNA-binding transcription factor activity"/>
    <property type="evidence" value="ECO:0007669"/>
    <property type="project" value="TreeGrafter"/>
</dbReference>
<dbReference type="InterPro" id="IPR011075">
    <property type="entry name" value="TetR_C"/>
</dbReference>
<dbReference type="RefSeq" id="WP_253766228.1">
    <property type="nucleotide sequence ID" value="NZ_JAMTCK010000001.1"/>
</dbReference>
<dbReference type="InterPro" id="IPR050109">
    <property type="entry name" value="HTH-type_TetR-like_transc_reg"/>
</dbReference>
<dbReference type="InterPro" id="IPR001647">
    <property type="entry name" value="HTH_TetR"/>
</dbReference>
<dbReference type="GO" id="GO:0000976">
    <property type="term" value="F:transcription cis-regulatory region binding"/>
    <property type="evidence" value="ECO:0007669"/>
    <property type="project" value="TreeGrafter"/>
</dbReference>
<evidence type="ECO:0000256" key="4">
    <source>
        <dbReference type="PROSITE-ProRule" id="PRU00335"/>
    </source>
</evidence>
<dbReference type="SUPFAM" id="SSF46689">
    <property type="entry name" value="Homeodomain-like"/>
    <property type="match status" value="1"/>
</dbReference>
<keyword evidence="1" id="KW-0805">Transcription regulation</keyword>
<keyword evidence="2 4" id="KW-0238">DNA-binding</keyword>
<feature type="domain" description="HTH tetR-type" evidence="5">
    <location>
        <begin position="16"/>
        <end position="76"/>
    </location>
</feature>
<dbReference type="SUPFAM" id="SSF48498">
    <property type="entry name" value="Tetracyclin repressor-like, C-terminal domain"/>
    <property type="match status" value="1"/>
</dbReference>
<evidence type="ECO:0000256" key="2">
    <source>
        <dbReference type="ARBA" id="ARBA00023125"/>
    </source>
</evidence>